<dbReference type="Proteomes" id="UP001519288">
    <property type="component" value="Unassembled WGS sequence"/>
</dbReference>
<evidence type="ECO:0008006" key="3">
    <source>
        <dbReference type="Google" id="ProtNLM"/>
    </source>
</evidence>
<evidence type="ECO:0000313" key="2">
    <source>
        <dbReference type="Proteomes" id="UP001519288"/>
    </source>
</evidence>
<comment type="caution">
    <text evidence="1">The sequence shown here is derived from an EMBL/GenBank/DDBJ whole genome shotgun (WGS) entry which is preliminary data.</text>
</comment>
<accession>A0ABS4JIL9</accession>
<organism evidence="1 2">
    <name type="scientific">Paenibacillus shirakamiensis</name>
    <dbReference type="NCBI Taxonomy" id="1265935"/>
    <lineage>
        <taxon>Bacteria</taxon>
        <taxon>Bacillati</taxon>
        <taxon>Bacillota</taxon>
        <taxon>Bacilli</taxon>
        <taxon>Bacillales</taxon>
        <taxon>Paenibacillaceae</taxon>
        <taxon>Paenibacillus</taxon>
    </lineage>
</organism>
<keyword evidence="2" id="KW-1185">Reference proteome</keyword>
<dbReference type="Gene3D" id="2.30.110.10">
    <property type="entry name" value="Electron Transport, Fmn-binding Protein, Chain A"/>
    <property type="match status" value="1"/>
</dbReference>
<gene>
    <name evidence="1" type="ORF">J2Z69_002592</name>
</gene>
<dbReference type="SUPFAM" id="SSF50475">
    <property type="entry name" value="FMN-binding split barrel"/>
    <property type="match status" value="1"/>
</dbReference>
<dbReference type="RefSeq" id="WP_209863084.1">
    <property type="nucleotide sequence ID" value="NZ_JAGGLD010000004.1"/>
</dbReference>
<proteinExistence type="predicted"/>
<name>A0ABS4JIL9_9BACL</name>
<dbReference type="InterPro" id="IPR012349">
    <property type="entry name" value="Split_barrel_FMN-bd"/>
</dbReference>
<sequence>MNTCEIGTELLHLLDGQDLAMKQHDALLLLTVNEEGWPHTAMISVGEIVALNATTLRIGVWPGTETSRNMVRTGQATLVAIVQDLAYYTRLTLQNLASLEPTENLRQRFEARVVWTREDKAPYADIVSGISFELHNPVEVLARWERTVQDLLK</sequence>
<evidence type="ECO:0000313" key="1">
    <source>
        <dbReference type="EMBL" id="MBP2001547.1"/>
    </source>
</evidence>
<protein>
    <recommendedName>
        <fullName evidence="3">Pyridoxamine 5'-phosphate oxidase putative domain-containing protein</fullName>
    </recommendedName>
</protein>
<dbReference type="EMBL" id="JAGGLD010000004">
    <property type="protein sequence ID" value="MBP2001547.1"/>
    <property type="molecule type" value="Genomic_DNA"/>
</dbReference>
<reference evidence="1 2" key="1">
    <citation type="submission" date="2021-03" db="EMBL/GenBank/DDBJ databases">
        <title>Genomic Encyclopedia of Type Strains, Phase IV (KMG-IV): sequencing the most valuable type-strain genomes for metagenomic binning, comparative biology and taxonomic classification.</title>
        <authorList>
            <person name="Goeker M."/>
        </authorList>
    </citation>
    <scope>NUCLEOTIDE SEQUENCE [LARGE SCALE GENOMIC DNA]</scope>
    <source>
        <strain evidence="1 2">DSM 26806</strain>
    </source>
</reference>